<accession>A0A1Y1WA48</accession>
<feature type="region of interest" description="Disordered" evidence="1">
    <location>
        <begin position="29"/>
        <end position="59"/>
    </location>
</feature>
<evidence type="ECO:0000313" key="2">
    <source>
        <dbReference type="EMBL" id="ORX70014.1"/>
    </source>
</evidence>
<comment type="caution">
    <text evidence="2">The sequence shown here is derived from an EMBL/GenBank/DDBJ whole genome shotgun (WGS) entry which is preliminary data.</text>
</comment>
<evidence type="ECO:0000313" key="3">
    <source>
        <dbReference type="Proteomes" id="UP000193922"/>
    </source>
</evidence>
<dbReference type="Proteomes" id="UP000193922">
    <property type="component" value="Unassembled WGS sequence"/>
</dbReference>
<dbReference type="EMBL" id="MCFD01000006">
    <property type="protein sequence ID" value="ORX70014.1"/>
    <property type="molecule type" value="Genomic_DNA"/>
</dbReference>
<proteinExistence type="predicted"/>
<organism evidence="2 3">
    <name type="scientific">Linderina pennispora</name>
    <dbReference type="NCBI Taxonomy" id="61395"/>
    <lineage>
        <taxon>Eukaryota</taxon>
        <taxon>Fungi</taxon>
        <taxon>Fungi incertae sedis</taxon>
        <taxon>Zoopagomycota</taxon>
        <taxon>Kickxellomycotina</taxon>
        <taxon>Kickxellomycetes</taxon>
        <taxon>Kickxellales</taxon>
        <taxon>Kickxellaceae</taxon>
        <taxon>Linderina</taxon>
    </lineage>
</organism>
<dbReference type="GeneID" id="63800177"/>
<dbReference type="AlphaFoldDB" id="A0A1Y1WA48"/>
<gene>
    <name evidence="2" type="ORF">DL89DRAFT_150720</name>
</gene>
<name>A0A1Y1WA48_9FUNG</name>
<reference evidence="2 3" key="1">
    <citation type="submission" date="2016-07" db="EMBL/GenBank/DDBJ databases">
        <title>Pervasive Adenine N6-methylation of Active Genes in Fungi.</title>
        <authorList>
            <consortium name="DOE Joint Genome Institute"/>
            <person name="Mondo S.J."/>
            <person name="Dannebaum R.O."/>
            <person name="Kuo R.C."/>
            <person name="Labutti K."/>
            <person name="Haridas S."/>
            <person name="Kuo A."/>
            <person name="Salamov A."/>
            <person name="Ahrendt S.R."/>
            <person name="Lipzen A."/>
            <person name="Sullivan W."/>
            <person name="Andreopoulos W.B."/>
            <person name="Clum A."/>
            <person name="Lindquist E."/>
            <person name="Daum C."/>
            <person name="Ramamoorthy G.K."/>
            <person name="Gryganskyi A."/>
            <person name="Culley D."/>
            <person name="Magnuson J.K."/>
            <person name="James T.Y."/>
            <person name="O'Malley M.A."/>
            <person name="Stajich J.E."/>
            <person name="Spatafora J.W."/>
            <person name="Visel A."/>
            <person name="Grigoriev I.V."/>
        </authorList>
    </citation>
    <scope>NUCLEOTIDE SEQUENCE [LARGE SCALE GENOMIC DNA]</scope>
    <source>
        <strain evidence="2 3">ATCC 12442</strain>
    </source>
</reference>
<dbReference type="RefSeq" id="XP_040743652.1">
    <property type="nucleotide sequence ID" value="XM_040883529.1"/>
</dbReference>
<sequence>MAPYGKNGKWSNRKIVNGYSVLGERKISAQTGRGRAKGVREEKDRPITTPYSEAGSRRRSCNRERGDSFLLLPRDRGSACEGGWGSVRDAHTLDNKNSFRLIYIFPGCRGRPLLSAAPLFPPQPTRPAFTKPFADSRRGGKLRVSRVSRPEAQRLNAADYQRVALGSLFSCCSQATMACACLASQMGQSEHTLDRWVNGRPLGRY</sequence>
<evidence type="ECO:0000256" key="1">
    <source>
        <dbReference type="SAM" id="MobiDB-lite"/>
    </source>
</evidence>
<protein>
    <submittedName>
        <fullName evidence="2">Uncharacterized protein</fullName>
    </submittedName>
</protein>
<keyword evidence="3" id="KW-1185">Reference proteome</keyword>